<reference evidence="2 3" key="1">
    <citation type="submission" date="2024-06" db="EMBL/GenBank/DDBJ databases">
        <authorList>
            <person name="Campbell A.G."/>
        </authorList>
    </citation>
    <scope>NUCLEOTIDE SEQUENCE [LARGE SCALE GENOMIC DNA]</scope>
    <source>
        <strain evidence="2 3">EM12</strain>
    </source>
</reference>
<dbReference type="EMBL" id="JBELQE010000091">
    <property type="protein sequence ID" value="MER2251756.1"/>
    <property type="molecule type" value="Genomic_DNA"/>
</dbReference>
<proteinExistence type="predicted"/>
<feature type="compositionally biased region" description="Basic and acidic residues" evidence="1">
    <location>
        <begin position="914"/>
        <end position="927"/>
    </location>
</feature>
<feature type="compositionally biased region" description="Polar residues" evidence="1">
    <location>
        <begin position="1065"/>
        <end position="1075"/>
    </location>
</feature>
<feature type="compositionally biased region" description="Polar residues" evidence="1">
    <location>
        <begin position="630"/>
        <end position="641"/>
    </location>
</feature>
<feature type="region of interest" description="Disordered" evidence="1">
    <location>
        <begin position="255"/>
        <end position="278"/>
    </location>
</feature>
<feature type="compositionally biased region" description="Polar residues" evidence="1">
    <location>
        <begin position="268"/>
        <end position="278"/>
    </location>
</feature>
<feature type="compositionally biased region" description="Polar residues" evidence="1">
    <location>
        <begin position="1192"/>
        <end position="1206"/>
    </location>
</feature>
<feature type="compositionally biased region" description="Gly residues" evidence="1">
    <location>
        <begin position="858"/>
        <end position="870"/>
    </location>
</feature>
<evidence type="ECO:0000313" key="2">
    <source>
        <dbReference type="EMBL" id="MER2251756.1"/>
    </source>
</evidence>
<comment type="caution">
    <text evidence="2">The sequence shown here is derived from an EMBL/GenBank/DDBJ whole genome shotgun (WGS) entry which is preliminary data.</text>
</comment>
<feature type="compositionally biased region" description="Polar residues" evidence="1">
    <location>
        <begin position="1045"/>
        <end position="1055"/>
    </location>
</feature>
<dbReference type="Proteomes" id="UP001480955">
    <property type="component" value="Unassembled WGS sequence"/>
</dbReference>
<feature type="compositionally biased region" description="Low complexity" evidence="1">
    <location>
        <begin position="1261"/>
        <end position="1279"/>
    </location>
</feature>
<feature type="compositionally biased region" description="Basic and acidic residues" evidence="1">
    <location>
        <begin position="1145"/>
        <end position="1157"/>
    </location>
</feature>
<feature type="compositionally biased region" description="Low complexity" evidence="1">
    <location>
        <begin position="998"/>
        <end position="1017"/>
    </location>
</feature>
<feature type="compositionally biased region" description="Basic and acidic residues" evidence="1">
    <location>
        <begin position="822"/>
        <end position="837"/>
    </location>
</feature>
<accession>A0ABV1QQW4</accession>
<feature type="region of interest" description="Disordered" evidence="1">
    <location>
        <begin position="144"/>
        <end position="181"/>
    </location>
</feature>
<feature type="compositionally biased region" description="Basic and acidic residues" evidence="1">
    <location>
        <begin position="399"/>
        <end position="411"/>
    </location>
</feature>
<feature type="compositionally biased region" description="Basic and acidic residues" evidence="1">
    <location>
        <begin position="804"/>
        <end position="813"/>
    </location>
</feature>
<feature type="compositionally biased region" description="Polar residues" evidence="1">
    <location>
        <begin position="561"/>
        <end position="577"/>
    </location>
</feature>
<dbReference type="RefSeq" id="WP_350396112.1">
    <property type="nucleotide sequence ID" value="NZ_JBELQE010000091.1"/>
</dbReference>
<organism evidence="2 3">
    <name type="scientific">Methylorubrum podarium</name>
    <dbReference type="NCBI Taxonomy" id="200476"/>
    <lineage>
        <taxon>Bacteria</taxon>
        <taxon>Pseudomonadati</taxon>
        <taxon>Pseudomonadota</taxon>
        <taxon>Alphaproteobacteria</taxon>
        <taxon>Hyphomicrobiales</taxon>
        <taxon>Methylobacteriaceae</taxon>
        <taxon>Methylorubrum</taxon>
    </lineage>
</organism>
<sequence>MSTVIPFFRPASARQGNWSQQELAEFYRVEAALLRAGFSIASEHGLSDEGEPWFVFCRPDGDAIIHFAKIDGSYLIASEALDRPVRGTDFRTLIDQIARLHPHLLPIPATGTGTTLVVHPAALLAALVAAAALSLSSEDAHAGPLLPGGEGVSAPPASEGGGPAQGQPQPKATGGSGDRDTDRKQLEAIILSAMIFAAEAMAVDHRAVSAELNLDFADGAGNASSPTPQGDTTLAPGTALGYGRGGVSVQPAVLTAQGSGANPDPRPQSASDTIAVSSRVDSAPVARIEFASEAPKSPTSQNQPLAPGFGSDVAPTGTSAEASAAKSGGQQASTSGRSESAAPASDESGPASIAEPPSHARPAHAASSDSANAGNGPARPVSGNAVPQTVTDRVLPAEASRDDDDRGHGRQAEVAVGDNPKADQAKPGNGPVNAFGRDRASPAVPAAEDNPNHEQAGPGNSHARDVSHDRGSPTEAAAENGSQAERDNSGNGRARTFAEARGSQAEATPGSSPQAELSQPGKGHASGDAWEVRSSARAAHGNGSQVEKSGRGGSPADGAASDQSLQAEATAESNPPVEQSGGGEGHRSSAGQDRGARIENMAGNNPPAEQADPSDSRHSGVDQGRGPQNEAATRNNPQLEQVNPGKGHADATGQSRKAPTEAAIKDPSQAERDPHVEGQASSAGPTHHSPAAAASDPQVEPTGPTSGSGKKLGHDRGSSPESAAGDQPATDPPSRGKSHVNDVSQDNEPSVGPSIGGEPQAEQDVPRHGRSGGIGENLNPHAKAAAGNEPQIERSGGQGNGRIENFDQDRGSRNESVSGGRFEAEQIGRGEGREHTDGQGLRRPTETSSESGVHLDQAGGGNGHNDGGSSHGEAAAHRNTGSGSPVAGHGRTPSNGADHGSAVQPETNSGGPDHQVDRVSGHDRALAEGDGDQEPDARGPGAIDPSSDHRRPEAPGEARSDAAPITKAHATLDLDSAAHGPTKLSATKLPGGVREPTDGAAPEHATAAGHASATADGPARDPTSSPSEHPRGNSIGHDSDHASNAAVSELTSGDVSGTREHESSPSDVAVTSPSTVHVGGTGSQAKLAQEESAPHGQSADGEPAIPASAARDPVSQDRGSDRAEAENPLRHAASPASDAQFASPKGEHAEAGPDGSHDGAGPVVDRAIPAADPQAMVHGVDENGLPDPSGGPNRTSPPASISQDETASAHFDRGQVDDAPSVSGRGDREAPGQAAHPVKTEPPTEPPVEVEAGLADGLSPSGQSGSEASHGASHGASGQTKPGRPSPPPAAIDADGNLVFHTDAHQDSVPSAPPHGPDEATTHHAVGLIGVSDQAHPVHDMYHHT</sequence>
<feature type="compositionally biased region" description="Low complexity" evidence="1">
    <location>
        <begin position="316"/>
        <end position="336"/>
    </location>
</feature>
<feature type="region of interest" description="Disordered" evidence="1">
    <location>
        <begin position="221"/>
        <end position="242"/>
    </location>
</feature>
<feature type="compositionally biased region" description="Polar residues" evidence="1">
    <location>
        <begin position="505"/>
        <end position="517"/>
    </location>
</feature>
<feature type="compositionally biased region" description="Basic and acidic residues" evidence="1">
    <location>
        <begin position="1336"/>
        <end position="1345"/>
    </location>
</feature>
<feature type="region of interest" description="Disordered" evidence="1">
    <location>
        <begin position="291"/>
        <end position="1345"/>
    </location>
</feature>
<feature type="compositionally biased region" description="Basic and acidic residues" evidence="1">
    <location>
        <begin position="946"/>
        <end position="960"/>
    </location>
</feature>
<keyword evidence="3" id="KW-1185">Reference proteome</keyword>
<feature type="compositionally biased region" description="Basic and acidic residues" evidence="1">
    <location>
        <begin position="1114"/>
        <end position="1129"/>
    </location>
</feature>
<feature type="compositionally biased region" description="Low complexity" evidence="1">
    <location>
        <begin position="363"/>
        <end position="378"/>
    </location>
</feature>
<evidence type="ECO:0000256" key="1">
    <source>
        <dbReference type="SAM" id="MobiDB-lite"/>
    </source>
</evidence>
<protein>
    <submittedName>
        <fullName evidence="2">Uncharacterized protein</fullName>
    </submittedName>
</protein>
<feature type="compositionally biased region" description="Basic and acidic residues" evidence="1">
    <location>
        <begin position="462"/>
        <end position="472"/>
    </location>
</feature>
<feature type="compositionally biased region" description="Polar residues" evidence="1">
    <location>
        <begin position="222"/>
        <end position="232"/>
    </location>
</feature>
<evidence type="ECO:0000313" key="3">
    <source>
        <dbReference type="Proteomes" id="UP001480955"/>
    </source>
</evidence>
<name>A0ABV1QQW4_9HYPH</name>
<gene>
    <name evidence="2" type="ORF">ABS772_17705</name>
</gene>